<accession>A0ABR2DQ95</accession>
<protein>
    <submittedName>
        <fullName evidence="1">Uncharacterized protein</fullName>
    </submittedName>
</protein>
<keyword evidence="2" id="KW-1185">Reference proteome</keyword>
<dbReference type="Proteomes" id="UP001472677">
    <property type="component" value="Unassembled WGS sequence"/>
</dbReference>
<organism evidence="1 2">
    <name type="scientific">Hibiscus sabdariffa</name>
    <name type="common">roselle</name>
    <dbReference type="NCBI Taxonomy" id="183260"/>
    <lineage>
        <taxon>Eukaryota</taxon>
        <taxon>Viridiplantae</taxon>
        <taxon>Streptophyta</taxon>
        <taxon>Embryophyta</taxon>
        <taxon>Tracheophyta</taxon>
        <taxon>Spermatophyta</taxon>
        <taxon>Magnoliopsida</taxon>
        <taxon>eudicotyledons</taxon>
        <taxon>Gunneridae</taxon>
        <taxon>Pentapetalae</taxon>
        <taxon>rosids</taxon>
        <taxon>malvids</taxon>
        <taxon>Malvales</taxon>
        <taxon>Malvaceae</taxon>
        <taxon>Malvoideae</taxon>
        <taxon>Hibiscus</taxon>
    </lineage>
</organism>
<reference evidence="1 2" key="1">
    <citation type="journal article" date="2024" name="G3 (Bethesda)">
        <title>Genome assembly of Hibiscus sabdariffa L. provides insights into metabolisms of medicinal natural products.</title>
        <authorList>
            <person name="Kim T."/>
        </authorList>
    </citation>
    <scope>NUCLEOTIDE SEQUENCE [LARGE SCALE GENOMIC DNA]</scope>
    <source>
        <strain evidence="1">TK-2024</strain>
        <tissue evidence="1">Old leaves</tissue>
    </source>
</reference>
<sequence length="70" mass="7867">MWRSLAARSTQLVARGFHATQMHQSTNLSDESLGLAENEDPELNFIIGIETNDVKVLSFESLADDETQMR</sequence>
<name>A0ABR2DQ95_9ROSI</name>
<evidence type="ECO:0000313" key="1">
    <source>
        <dbReference type="EMBL" id="KAK8545078.1"/>
    </source>
</evidence>
<gene>
    <name evidence="1" type="ORF">V6N12_025930</name>
</gene>
<comment type="caution">
    <text evidence="1">The sequence shown here is derived from an EMBL/GenBank/DDBJ whole genome shotgun (WGS) entry which is preliminary data.</text>
</comment>
<proteinExistence type="predicted"/>
<dbReference type="EMBL" id="JBBPBM010000023">
    <property type="protein sequence ID" value="KAK8545078.1"/>
    <property type="molecule type" value="Genomic_DNA"/>
</dbReference>
<evidence type="ECO:0000313" key="2">
    <source>
        <dbReference type="Proteomes" id="UP001472677"/>
    </source>
</evidence>